<dbReference type="EMBL" id="JALKFT010000014">
    <property type="protein sequence ID" value="MCK9877146.1"/>
    <property type="molecule type" value="Genomic_DNA"/>
</dbReference>
<accession>A0ABT0K093</accession>
<evidence type="ECO:0000259" key="11">
    <source>
        <dbReference type="PROSITE" id="PS50893"/>
    </source>
</evidence>
<proteinExistence type="predicted"/>
<feature type="transmembrane region" description="Helical" evidence="10">
    <location>
        <begin position="205"/>
        <end position="225"/>
    </location>
</feature>
<keyword evidence="13" id="KW-1185">Reference proteome</keyword>
<gene>
    <name evidence="12" type="ORF">MXD59_15415</name>
</gene>
<feature type="transmembrane region" description="Helical" evidence="10">
    <location>
        <begin position="479"/>
        <end position="497"/>
    </location>
</feature>
<dbReference type="Proteomes" id="UP001201873">
    <property type="component" value="Unassembled WGS sequence"/>
</dbReference>
<comment type="caution">
    <text evidence="12">The sequence shown here is derived from an EMBL/GenBank/DDBJ whole genome shotgun (WGS) entry which is preliminary data.</text>
</comment>
<sequence length="1091" mass="109586">MHHVGSLLLGLGNGGVYAALALALVLTYRSSGVINFATGAVAMYVAYSYAFLRNGELLVLIPGLPTSVDLGTELGFVPALLVALVIGALLGALLYLVVFRPLREAPPLARAVASLGVLVVIQSVMAIRVGTSPVSVEAIFPTDRWQSGSLTVLADRFYLAVTVVVLTIVLAALFRFTRFGLFTRAAAESQTGAYVSGISPDRVSLYNWMISGTVAGAAGILIAPLSPLSPSTYTLFVVPALAAAVVGGFQGLVSTVLAGLAIGMVQSEALTLSADHSWLPGSGASALVPLLVILIALLVTGRGIPVRSGLVRQPLGRAPRPRSLTLPTVSGAAIGVIALLLTSGTWRAAVIGTFIAAILGLSLVVVTGFAGQVSLAQLALAGASAFSLSGLTHSWHIPFPFAPLLAALVATVLGVVIGLPALRLRGLTLGIVTLALAYAIEAVWFRNSDLVGSSGAKVSDPSLFGWNIGIGSGEAFPRLPFGILCLLVLVAVAWGVAKLRMSSLGSAMLAVRANERSAAGIGVNVVRVKLIAFALASFIAGLGGALLAYRSSVVTFDSFTAIGGLTLLSTAYLAGVTSVYGGITAGIMAGTGIVYIAMDRWIDFGDWFSVISGFGVILVLLTQPEGIASGGHDLVAQIRKRLGARKAATATTEGASASTADSAVPATVAASAAAGTATAQTSATDAAAPAPVAAEQNAALLSGADRVPLDVEGVTVRYGGVVAVSDVSLRIAPGQIVGLIGPNGAGKTSAIDAITGFARASGTVRLGEERLDTLATHVRVKRGLARTFQSIELYDDLTVSENVSAALSGVQADHRHRTLAAALDLVGIADRADRAAGELSQGERQLVSIARAIATGPRVLLLDEPAAGLDTTESAWLGEKIRSISRSGVGILLVDHDVALVLDVCDHIYVLDFGKVIASGSPDEIRANRAVADAYLGNVHDGEVTESEPAEGGGATGPGTETPAPAPAAPATAASATAPSATAPSATAASATAASATAASATVAPVAVPSATAAPVATADAVAPAAEGVAGSETTVAKDVVAGGKAPATSTLDGKAPNSRPHEDGAGSSSSVGGEDAADGTVDSDATVVTS</sequence>
<dbReference type="InterPro" id="IPR027417">
    <property type="entry name" value="P-loop_NTPase"/>
</dbReference>
<organism evidence="12 13">
    <name type="scientific">Frankia umida</name>
    <dbReference type="NCBI Taxonomy" id="573489"/>
    <lineage>
        <taxon>Bacteria</taxon>
        <taxon>Bacillati</taxon>
        <taxon>Actinomycetota</taxon>
        <taxon>Actinomycetes</taxon>
        <taxon>Frankiales</taxon>
        <taxon>Frankiaceae</taxon>
        <taxon>Frankia</taxon>
    </lineage>
</organism>
<dbReference type="GO" id="GO:0005524">
    <property type="term" value="F:ATP binding"/>
    <property type="evidence" value="ECO:0007669"/>
    <property type="project" value="UniProtKB-KW"/>
</dbReference>
<feature type="compositionally biased region" description="Low complexity" evidence="9">
    <location>
        <begin position="958"/>
        <end position="978"/>
    </location>
</feature>
<dbReference type="SMART" id="SM00382">
    <property type="entry name" value="AAA"/>
    <property type="match status" value="1"/>
</dbReference>
<feature type="transmembrane region" description="Helical" evidence="10">
    <location>
        <begin position="108"/>
        <end position="127"/>
    </location>
</feature>
<feature type="transmembrane region" description="Helical" evidence="10">
    <location>
        <begin position="6"/>
        <end position="26"/>
    </location>
</feature>
<evidence type="ECO:0000256" key="7">
    <source>
        <dbReference type="ARBA" id="ARBA00022989"/>
    </source>
</evidence>
<dbReference type="InterPro" id="IPR001851">
    <property type="entry name" value="ABC_transp_permease"/>
</dbReference>
<evidence type="ECO:0000256" key="9">
    <source>
        <dbReference type="SAM" id="MobiDB-lite"/>
    </source>
</evidence>
<feature type="transmembrane region" description="Helical" evidence="10">
    <location>
        <begin position="530"/>
        <end position="551"/>
    </location>
</feature>
<dbReference type="InterPro" id="IPR017871">
    <property type="entry name" value="ABC_transporter-like_CS"/>
</dbReference>
<dbReference type="PANTHER" id="PTHR45772:SF7">
    <property type="entry name" value="AMINO ACID ABC TRANSPORTER ATP-BINDING PROTEIN"/>
    <property type="match status" value="1"/>
</dbReference>
<keyword evidence="8 10" id="KW-0472">Membrane</keyword>
<dbReference type="InterPro" id="IPR051120">
    <property type="entry name" value="ABC_AA/LPS_Transport"/>
</dbReference>
<feature type="transmembrane region" description="Helical" evidence="10">
    <location>
        <begin position="286"/>
        <end position="304"/>
    </location>
</feature>
<feature type="transmembrane region" description="Helical" evidence="10">
    <location>
        <begin position="426"/>
        <end position="445"/>
    </location>
</feature>
<keyword evidence="2" id="KW-0813">Transport</keyword>
<protein>
    <submittedName>
        <fullName evidence="12">ATP-binding cassette domain-containing protein</fullName>
    </submittedName>
</protein>
<dbReference type="CDD" id="cd06581">
    <property type="entry name" value="TM_PBP1_LivM_like"/>
    <property type="match status" value="1"/>
</dbReference>
<evidence type="ECO:0000256" key="2">
    <source>
        <dbReference type="ARBA" id="ARBA00022448"/>
    </source>
</evidence>
<dbReference type="PROSITE" id="PS50893">
    <property type="entry name" value="ABC_TRANSPORTER_2"/>
    <property type="match status" value="1"/>
</dbReference>
<feature type="domain" description="ABC transporter" evidence="11">
    <location>
        <begin position="709"/>
        <end position="938"/>
    </location>
</feature>
<dbReference type="InterPro" id="IPR032823">
    <property type="entry name" value="BCA_ABC_TP_C"/>
</dbReference>
<dbReference type="Pfam" id="PF02653">
    <property type="entry name" value="BPD_transp_2"/>
    <property type="match status" value="2"/>
</dbReference>
<reference evidence="12 13" key="1">
    <citation type="submission" date="2022-04" db="EMBL/GenBank/DDBJ databases">
        <title>Genome diversity in the genus Frankia.</title>
        <authorList>
            <person name="Carlos-Shanley C."/>
            <person name="Hahn D."/>
        </authorList>
    </citation>
    <scope>NUCLEOTIDE SEQUENCE [LARGE SCALE GENOMIC DNA]</scope>
    <source>
        <strain evidence="12 13">Ag45/Mut15</strain>
    </source>
</reference>
<dbReference type="CDD" id="cd06582">
    <property type="entry name" value="TM_PBP1_LivH_like"/>
    <property type="match status" value="1"/>
</dbReference>
<dbReference type="CDD" id="cd03219">
    <property type="entry name" value="ABC_Mj1267_LivG_branched"/>
    <property type="match status" value="1"/>
</dbReference>
<keyword evidence="7 10" id="KW-1133">Transmembrane helix</keyword>
<feature type="region of interest" description="Disordered" evidence="9">
    <location>
        <begin position="943"/>
        <end position="978"/>
    </location>
</feature>
<evidence type="ECO:0000256" key="5">
    <source>
        <dbReference type="ARBA" id="ARBA00022741"/>
    </source>
</evidence>
<feature type="transmembrane region" description="Helical" evidence="10">
    <location>
        <begin position="401"/>
        <end position="419"/>
    </location>
</feature>
<dbReference type="SUPFAM" id="SSF52540">
    <property type="entry name" value="P-loop containing nucleoside triphosphate hydrolases"/>
    <property type="match status" value="1"/>
</dbReference>
<dbReference type="InterPro" id="IPR003593">
    <property type="entry name" value="AAA+_ATPase"/>
</dbReference>
<dbReference type="InterPro" id="IPR043428">
    <property type="entry name" value="LivM-like"/>
</dbReference>
<feature type="region of interest" description="Disordered" evidence="9">
    <location>
        <begin position="1041"/>
        <end position="1091"/>
    </location>
</feature>
<evidence type="ECO:0000256" key="8">
    <source>
        <dbReference type="ARBA" id="ARBA00023136"/>
    </source>
</evidence>
<feature type="transmembrane region" description="Helical" evidence="10">
    <location>
        <begin position="571"/>
        <end position="597"/>
    </location>
</feature>
<comment type="subcellular location">
    <subcellularLocation>
        <location evidence="1">Cell membrane</location>
        <topology evidence="1">Multi-pass membrane protein</topology>
    </subcellularLocation>
</comment>
<feature type="transmembrane region" description="Helical" evidence="10">
    <location>
        <begin position="33"/>
        <end position="52"/>
    </location>
</feature>
<feature type="transmembrane region" description="Helical" evidence="10">
    <location>
        <begin position="348"/>
        <end position="371"/>
    </location>
</feature>
<dbReference type="Gene3D" id="3.40.50.300">
    <property type="entry name" value="P-loop containing nucleotide triphosphate hydrolases"/>
    <property type="match status" value="1"/>
</dbReference>
<dbReference type="InterPro" id="IPR003439">
    <property type="entry name" value="ABC_transporter-like_ATP-bd"/>
</dbReference>
<evidence type="ECO:0000256" key="3">
    <source>
        <dbReference type="ARBA" id="ARBA00022475"/>
    </source>
</evidence>
<dbReference type="Pfam" id="PF12399">
    <property type="entry name" value="BCA_ABC_TP_C"/>
    <property type="match status" value="1"/>
</dbReference>
<evidence type="ECO:0000256" key="10">
    <source>
        <dbReference type="SAM" id="Phobius"/>
    </source>
</evidence>
<dbReference type="Pfam" id="PF00005">
    <property type="entry name" value="ABC_tran"/>
    <property type="match status" value="1"/>
</dbReference>
<dbReference type="RefSeq" id="WP_248825430.1">
    <property type="nucleotide sequence ID" value="NZ_JALKFT010000014.1"/>
</dbReference>
<evidence type="ECO:0000313" key="12">
    <source>
        <dbReference type="EMBL" id="MCK9877146.1"/>
    </source>
</evidence>
<feature type="transmembrane region" description="Helical" evidence="10">
    <location>
        <begin position="604"/>
        <end position="622"/>
    </location>
</feature>
<dbReference type="PANTHER" id="PTHR45772">
    <property type="entry name" value="CONSERVED COMPONENT OF ABC TRANSPORTER FOR NATURAL AMINO ACIDS-RELATED"/>
    <property type="match status" value="1"/>
</dbReference>
<keyword evidence="4 10" id="KW-0812">Transmembrane</keyword>
<name>A0ABT0K093_9ACTN</name>
<evidence type="ECO:0000256" key="6">
    <source>
        <dbReference type="ARBA" id="ARBA00022840"/>
    </source>
</evidence>
<dbReference type="PROSITE" id="PS00211">
    <property type="entry name" value="ABC_TRANSPORTER_1"/>
    <property type="match status" value="1"/>
</dbReference>
<evidence type="ECO:0000256" key="1">
    <source>
        <dbReference type="ARBA" id="ARBA00004651"/>
    </source>
</evidence>
<evidence type="ECO:0000313" key="13">
    <source>
        <dbReference type="Proteomes" id="UP001201873"/>
    </source>
</evidence>
<evidence type="ECO:0000256" key="4">
    <source>
        <dbReference type="ARBA" id="ARBA00022692"/>
    </source>
</evidence>
<feature type="transmembrane region" description="Helical" evidence="10">
    <location>
        <begin position="324"/>
        <end position="342"/>
    </location>
</feature>
<keyword evidence="6 12" id="KW-0067">ATP-binding</keyword>
<keyword evidence="3" id="KW-1003">Cell membrane</keyword>
<keyword evidence="5" id="KW-0547">Nucleotide-binding</keyword>
<feature type="transmembrane region" description="Helical" evidence="10">
    <location>
        <begin position="157"/>
        <end position="174"/>
    </location>
</feature>
<feature type="transmembrane region" description="Helical" evidence="10">
    <location>
        <begin position="74"/>
        <end position="96"/>
    </location>
</feature>